<dbReference type="Gene3D" id="2.130.10.10">
    <property type="entry name" value="YVTN repeat-like/Quinoprotein amine dehydrogenase"/>
    <property type="match status" value="1"/>
</dbReference>
<dbReference type="Proteomes" id="UP000518300">
    <property type="component" value="Unassembled WGS sequence"/>
</dbReference>
<dbReference type="InterPro" id="IPR015943">
    <property type="entry name" value="WD40/YVTN_repeat-like_dom_sf"/>
</dbReference>
<dbReference type="NCBIfam" id="TIGR04246">
    <property type="entry name" value="nitrous_NosZ_Gp"/>
    <property type="match status" value="1"/>
</dbReference>
<dbReference type="InterPro" id="IPR034205">
    <property type="entry name" value="N2OR_C"/>
</dbReference>
<comment type="caution">
    <text evidence="6">The sequence shown here is derived from an EMBL/GenBank/DDBJ whole genome shotgun (WGS) entry which is preliminary data.</text>
</comment>
<dbReference type="GO" id="GO:0016020">
    <property type="term" value="C:membrane"/>
    <property type="evidence" value="ECO:0007669"/>
    <property type="project" value="InterPro"/>
</dbReference>
<keyword evidence="3" id="KW-0574">Periplasm</keyword>
<dbReference type="GO" id="GO:0050304">
    <property type="term" value="F:nitrous-oxide reductase activity"/>
    <property type="evidence" value="ECO:0007669"/>
    <property type="project" value="UniProtKB-EC"/>
</dbReference>
<organism evidence="6 7">
    <name type="scientific">Pyxidicoccus fallax</name>
    <dbReference type="NCBI Taxonomy" id="394095"/>
    <lineage>
        <taxon>Bacteria</taxon>
        <taxon>Pseudomonadati</taxon>
        <taxon>Myxococcota</taxon>
        <taxon>Myxococcia</taxon>
        <taxon>Myxococcales</taxon>
        <taxon>Cystobacterineae</taxon>
        <taxon>Myxococcaceae</taxon>
        <taxon>Pyxidicoccus</taxon>
    </lineage>
</organism>
<dbReference type="InterPro" id="IPR002429">
    <property type="entry name" value="CcO_II-like_C"/>
</dbReference>
<protein>
    <submittedName>
        <fullName evidence="6">Sec-dependent nitrous-oxide reductase</fullName>
        <ecNumber evidence="6">1.7.2.4</ecNumber>
    </submittedName>
</protein>
<dbReference type="GO" id="GO:0042597">
    <property type="term" value="C:periplasmic space"/>
    <property type="evidence" value="ECO:0007669"/>
    <property type="project" value="UniProtKB-SubCell"/>
</dbReference>
<accession>A0A848LEY1</accession>
<dbReference type="CDD" id="cd04223">
    <property type="entry name" value="N2OR_C"/>
    <property type="match status" value="1"/>
</dbReference>
<dbReference type="InterPro" id="IPR026468">
    <property type="entry name" value="Nitrous_oxide_Rdtase_Sec-dep"/>
</dbReference>
<keyword evidence="4" id="KW-0186">Copper</keyword>
<dbReference type="SUPFAM" id="SSF49503">
    <property type="entry name" value="Cupredoxins"/>
    <property type="match status" value="1"/>
</dbReference>
<dbReference type="InterPro" id="IPR008972">
    <property type="entry name" value="Cupredoxin"/>
</dbReference>
<name>A0A848LEY1_9BACT</name>
<dbReference type="InterPro" id="IPR051403">
    <property type="entry name" value="NosZ/Cyto_c_oxidase_sub2"/>
</dbReference>
<dbReference type="SUPFAM" id="SSF50974">
    <property type="entry name" value="Nitrous oxide reductase, N-terminal domain"/>
    <property type="match status" value="1"/>
</dbReference>
<evidence type="ECO:0000256" key="2">
    <source>
        <dbReference type="ARBA" id="ARBA00022723"/>
    </source>
</evidence>
<evidence type="ECO:0000313" key="7">
    <source>
        <dbReference type="Proteomes" id="UP000518300"/>
    </source>
</evidence>
<evidence type="ECO:0000256" key="1">
    <source>
        <dbReference type="ARBA" id="ARBA00004418"/>
    </source>
</evidence>
<dbReference type="Gene3D" id="2.60.40.420">
    <property type="entry name" value="Cupredoxins - blue copper proteins"/>
    <property type="match status" value="1"/>
</dbReference>
<evidence type="ECO:0000259" key="5">
    <source>
        <dbReference type="PROSITE" id="PS50857"/>
    </source>
</evidence>
<dbReference type="EC" id="1.7.2.4" evidence="6"/>
<sequence length="649" mass="70484">MCGAAMLLALGCNGSNGGGASATGSASASLGGSGLRDMMEKRGLSEADVVAALKTYTPTGKHDEYYLFASGGHGGNLIVMGVPSMRILKYIGVFTPEPWQGYGYGDQTNALLKQGSRDGKMLTWGDMHHPALSETKGDYDGEYIFVNDKANPRIAVVSLKDFATTQIVASELIESEHGATFVTPDTEYVIETSQYPTPLGGRFADVKQFNDEYRGAVIFWKFDRAKGRLVPEESWAMELPPYMQDLADAGKLASDGYIFINSINTERAYGGNMEGNPPLESGVSQNDMDYLHVIPWRKAEAVVKAGKTETIAGMRVIPLETAVAEGLLYFVPEPKSPHGVDVSPDGQDIIVGGKLDTHATVFSIEKIKALISAGTVAGKDPYGVPILPFQEAIRGQCEIGLGPLHTQFDNEGYAYTSVFIESKVAKWSLKDLKLVDKLPTHYNIGHLAAAEGDTVSPDGKFLVAMNKWAIDRFAPVGPLLPQNFQLVDTTGQKMQLLYDSPIPLGEPHYAQMIKADKIKAVDIYKPAGINALTHQKDEHAVEGGKERVVRAADGVHVYMTAVRSHFTPDIVRVKEGDTVHLHITNIEQAKDATHGFTIASQNIHLSLEPGKHANVTFVADRPGVYPMYCTEFCSALHLEMAGYFLVEPK</sequence>
<dbReference type="InterPro" id="IPR028096">
    <property type="entry name" value="EfeO_Cupredoxin"/>
</dbReference>
<keyword evidence="2" id="KW-0479">Metal-binding</keyword>
<keyword evidence="7" id="KW-1185">Reference proteome</keyword>
<dbReference type="PROSITE" id="PS50857">
    <property type="entry name" value="COX2_CUA"/>
    <property type="match status" value="1"/>
</dbReference>
<dbReference type="Pfam" id="PF18764">
    <property type="entry name" value="nos_propeller"/>
    <property type="match status" value="1"/>
</dbReference>
<dbReference type="InterPro" id="IPR011045">
    <property type="entry name" value="N2O_reductase_N"/>
</dbReference>
<gene>
    <name evidence="6" type="primary">nosZ</name>
    <name evidence="6" type="ORF">HG543_08150</name>
</gene>
<dbReference type="InterPro" id="IPR041114">
    <property type="entry name" value="Nos_propeller"/>
</dbReference>
<dbReference type="GO" id="GO:0005507">
    <property type="term" value="F:copper ion binding"/>
    <property type="evidence" value="ECO:0007669"/>
    <property type="project" value="InterPro"/>
</dbReference>
<reference evidence="6 7" key="1">
    <citation type="submission" date="2020-04" db="EMBL/GenBank/DDBJ databases">
        <title>Draft genome of Pyxidicoccus fallax type strain.</title>
        <authorList>
            <person name="Whitworth D.E."/>
        </authorList>
    </citation>
    <scope>NUCLEOTIDE SEQUENCE [LARGE SCALE GENOMIC DNA]</scope>
    <source>
        <strain evidence="6 7">DSM 14698</strain>
    </source>
</reference>
<dbReference type="AlphaFoldDB" id="A0A848LEY1"/>
<dbReference type="PANTHER" id="PTHR42838:SF2">
    <property type="entry name" value="NITROUS-OXIDE REDUCTASE"/>
    <property type="match status" value="1"/>
</dbReference>
<feature type="domain" description="Cytochrome oxidase subunit II copper A binding" evidence="5">
    <location>
        <begin position="545"/>
        <end position="649"/>
    </location>
</feature>
<evidence type="ECO:0000256" key="4">
    <source>
        <dbReference type="ARBA" id="ARBA00023008"/>
    </source>
</evidence>
<dbReference type="EMBL" id="JABBJJ010000026">
    <property type="protein sequence ID" value="NMO14831.1"/>
    <property type="molecule type" value="Genomic_DNA"/>
</dbReference>
<comment type="subcellular location">
    <subcellularLocation>
        <location evidence="1">Periplasm</location>
    </subcellularLocation>
</comment>
<proteinExistence type="predicted"/>
<dbReference type="GO" id="GO:0004129">
    <property type="term" value="F:cytochrome-c oxidase activity"/>
    <property type="evidence" value="ECO:0007669"/>
    <property type="project" value="InterPro"/>
</dbReference>
<evidence type="ECO:0000313" key="6">
    <source>
        <dbReference type="EMBL" id="NMO14831.1"/>
    </source>
</evidence>
<keyword evidence="6" id="KW-0560">Oxidoreductase</keyword>
<dbReference type="PANTHER" id="PTHR42838">
    <property type="entry name" value="CYTOCHROME C OXIDASE SUBUNIT II"/>
    <property type="match status" value="1"/>
</dbReference>
<dbReference type="Pfam" id="PF13473">
    <property type="entry name" value="Cupredoxin_1"/>
    <property type="match status" value="1"/>
</dbReference>
<evidence type="ECO:0000256" key="3">
    <source>
        <dbReference type="ARBA" id="ARBA00022764"/>
    </source>
</evidence>